<feature type="domain" description="Glycosyl transferase family 1" evidence="1">
    <location>
        <begin position="227"/>
        <end position="389"/>
    </location>
</feature>
<evidence type="ECO:0000313" key="3">
    <source>
        <dbReference type="EMBL" id="KAA8481645.1"/>
    </source>
</evidence>
<feature type="domain" description="Glycosyltransferase subfamily 4-like N-terminal" evidence="2">
    <location>
        <begin position="13"/>
        <end position="220"/>
    </location>
</feature>
<dbReference type="InterPro" id="IPR001296">
    <property type="entry name" value="Glyco_trans_1"/>
</dbReference>
<dbReference type="EMBL" id="VWNE01000022">
    <property type="protein sequence ID" value="KAA8481645.1"/>
    <property type="molecule type" value="Genomic_DNA"/>
</dbReference>
<dbReference type="PANTHER" id="PTHR45947">
    <property type="entry name" value="SULFOQUINOVOSYL TRANSFERASE SQD2"/>
    <property type="match status" value="1"/>
</dbReference>
<keyword evidence="3" id="KW-0808">Transferase</keyword>
<dbReference type="AlphaFoldDB" id="A0A5M9H672"/>
<dbReference type="SUPFAM" id="SSF53756">
    <property type="entry name" value="UDP-Glycosyltransferase/glycogen phosphorylase"/>
    <property type="match status" value="1"/>
</dbReference>
<dbReference type="Proteomes" id="UP000322918">
    <property type="component" value="Unassembled WGS sequence"/>
</dbReference>
<name>A0A5M9H672_9SPHI</name>
<dbReference type="InterPro" id="IPR050194">
    <property type="entry name" value="Glycosyltransferase_grp1"/>
</dbReference>
<protein>
    <submittedName>
        <fullName evidence="3">Glycosyltransferase</fullName>
    </submittedName>
</protein>
<accession>A0A5M9H672</accession>
<proteinExistence type="predicted"/>
<sequence>MRIVHINTYDGNGGAGRACLRLNRALKKEGVDSTVWVGYKFSANPDVHSFSSNGFSKAIAAFKIVLERLVSSFVSKPLRIPFSVPLWGQNITETIALKNADIIHIHWINHAFLSPRYLRKLSKLNKPIVWTFHDSNAFTGGCHVRYDCDHFENECGNCPILKNSHPRDLSHKIWKSKSRAYEYLNFEIIAPSSWMAGSVKRSKLMRGRSVNIIPNTLETDIFKPYDKAKARKMLGIPESKFIMLSGFMPSRKDLHKGTSYLLEALQLLKSEQLIDVELIVFGNRDERNIAEFPVKTTFLGTISNDEKLAMCYSAADVFITPSLEDNLPYTVMECLSCATPVVAFTTGGIPDMVDHKVNGYLAKYKSADDLARGIVWVYNHTDREALNQSGRAAVKQKFDENTIARHHIELYRKVLKESSEVK</sequence>
<organism evidence="3 4">
    <name type="scientific">Arcticibacter tournemirensis</name>
    <dbReference type="NCBI Taxonomy" id="699437"/>
    <lineage>
        <taxon>Bacteria</taxon>
        <taxon>Pseudomonadati</taxon>
        <taxon>Bacteroidota</taxon>
        <taxon>Sphingobacteriia</taxon>
        <taxon>Sphingobacteriales</taxon>
        <taxon>Sphingobacteriaceae</taxon>
        <taxon>Arcticibacter</taxon>
    </lineage>
</organism>
<evidence type="ECO:0000259" key="1">
    <source>
        <dbReference type="Pfam" id="PF00534"/>
    </source>
</evidence>
<reference evidence="3 4" key="1">
    <citation type="submission" date="2019-09" db="EMBL/GenBank/DDBJ databases">
        <title>Pararcticibacter amylolyticus gen. nov., sp. nov., isolated from a rottenly hemp rope, and reclassification of Pedobacter tournemirensis as Pararcticibacter tournemirensis comb. nov.</title>
        <authorList>
            <person name="Cai Y."/>
        </authorList>
    </citation>
    <scope>NUCLEOTIDE SEQUENCE [LARGE SCALE GENOMIC DNA]</scope>
    <source>
        <strain evidence="3 4">TF5-37.2-LB10</strain>
    </source>
</reference>
<dbReference type="OrthoDB" id="9768685at2"/>
<dbReference type="GO" id="GO:0016757">
    <property type="term" value="F:glycosyltransferase activity"/>
    <property type="evidence" value="ECO:0007669"/>
    <property type="project" value="InterPro"/>
</dbReference>
<dbReference type="RefSeq" id="WP_141813698.1">
    <property type="nucleotide sequence ID" value="NZ_VFPL01000001.1"/>
</dbReference>
<dbReference type="Gene3D" id="3.40.50.2000">
    <property type="entry name" value="Glycogen Phosphorylase B"/>
    <property type="match status" value="2"/>
</dbReference>
<keyword evidence="4" id="KW-1185">Reference proteome</keyword>
<dbReference type="PANTHER" id="PTHR45947:SF3">
    <property type="entry name" value="SULFOQUINOVOSYL TRANSFERASE SQD2"/>
    <property type="match status" value="1"/>
</dbReference>
<dbReference type="CDD" id="cd03825">
    <property type="entry name" value="GT4_WcaC-like"/>
    <property type="match status" value="1"/>
</dbReference>
<dbReference type="Pfam" id="PF13439">
    <property type="entry name" value="Glyco_transf_4"/>
    <property type="match status" value="1"/>
</dbReference>
<gene>
    <name evidence="3" type="ORF">F1649_13995</name>
</gene>
<evidence type="ECO:0000313" key="4">
    <source>
        <dbReference type="Proteomes" id="UP000322918"/>
    </source>
</evidence>
<dbReference type="Pfam" id="PF00534">
    <property type="entry name" value="Glycos_transf_1"/>
    <property type="match status" value="1"/>
</dbReference>
<evidence type="ECO:0000259" key="2">
    <source>
        <dbReference type="Pfam" id="PF13439"/>
    </source>
</evidence>
<dbReference type="InterPro" id="IPR028098">
    <property type="entry name" value="Glyco_trans_4-like_N"/>
</dbReference>
<comment type="caution">
    <text evidence="3">The sequence shown here is derived from an EMBL/GenBank/DDBJ whole genome shotgun (WGS) entry which is preliminary data.</text>
</comment>